<dbReference type="RefSeq" id="WP_227622537.1">
    <property type="nucleotide sequence ID" value="NZ_JAJEQO010000007.1"/>
</dbReference>
<proteinExistence type="predicted"/>
<organism evidence="1 2">
    <name type="scientific">Faecalibacterium hominis</name>
    <name type="common">ex Afrizal et al. 2022</name>
    <dbReference type="NCBI Taxonomy" id="2881265"/>
    <lineage>
        <taxon>Bacteria</taxon>
        <taxon>Bacillati</taxon>
        <taxon>Bacillota</taxon>
        <taxon>Clostridia</taxon>
        <taxon>Eubacteriales</taxon>
        <taxon>Oscillospiraceae</taxon>
        <taxon>Faecalibacterium</taxon>
    </lineage>
</organism>
<dbReference type="Proteomes" id="UP001199236">
    <property type="component" value="Unassembled WGS sequence"/>
</dbReference>
<feature type="non-terminal residue" evidence="1">
    <location>
        <position position="1"/>
    </location>
</feature>
<comment type="caution">
    <text evidence="1">The sequence shown here is derived from an EMBL/GenBank/DDBJ whole genome shotgun (WGS) entry which is preliminary data.</text>
</comment>
<name>A0ABS8FF69_9FIRM</name>
<protein>
    <recommendedName>
        <fullName evidence="3">AraC family transcriptional regulator</fullName>
    </recommendedName>
</protein>
<dbReference type="EMBL" id="JAJEQO010000007">
    <property type="protein sequence ID" value="MCC2213178.1"/>
    <property type="molecule type" value="Genomic_DNA"/>
</dbReference>
<gene>
    <name evidence="1" type="ORF">LKD34_06685</name>
</gene>
<accession>A0ABS8FF69</accession>
<evidence type="ECO:0000313" key="2">
    <source>
        <dbReference type="Proteomes" id="UP001199236"/>
    </source>
</evidence>
<evidence type="ECO:0008006" key="3">
    <source>
        <dbReference type="Google" id="ProtNLM"/>
    </source>
</evidence>
<evidence type="ECO:0000313" key="1">
    <source>
        <dbReference type="EMBL" id="MCC2213178.1"/>
    </source>
</evidence>
<keyword evidence="2" id="KW-1185">Reference proteome</keyword>
<sequence length="86" mass="9943">SESACLRSFRQMLGITPIQYSVVCGKKAGPHAISNFSFGIWQYFGRLVSHWQAAFFFVKGSFVKMTERGYLICEYQQKFSKYLILI</sequence>
<reference evidence="1 2" key="1">
    <citation type="submission" date="2021-10" db="EMBL/GenBank/DDBJ databases">
        <title>Anaerobic single-cell dispensing facilitates the cultivation of human gut bacteria.</title>
        <authorList>
            <person name="Afrizal A."/>
        </authorList>
    </citation>
    <scope>NUCLEOTIDE SEQUENCE [LARGE SCALE GENOMIC DNA]</scope>
    <source>
        <strain evidence="1 2">CLA-AA-H223</strain>
    </source>
</reference>